<accession>A0ABY2NYR9</accession>
<dbReference type="RefSeq" id="WP_135695048.1">
    <property type="nucleotide sequence ID" value="NZ_RQHK01000015.1"/>
</dbReference>
<protein>
    <submittedName>
        <fullName evidence="1">Uncharacterized protein</fullName>
    </submittedName>
</protein>
<dbReference type="EMBL" id="RQHK01000015">
    <property type="protein sequence ID" value="TGM74280.1"/>
    <property type="molecule type" value="Genomic_DNA"/>
</dbReference>
<organism evidence="1 2">
    <name type="scientific">Leptospira mtsangambouensis</name>
    <dbReference type="NCBI Taxonomy" id="2484912"/>
    <lineage>
        <taxon>Bacteria</taxon>
        <taxon>Pseudomonadati</taxon>
        <taxon>Spirochaetota</taxon>
        <taxon>Spirochaetia</taxon>
        <taxon>Leptospirales</taxon>
        <taxon>Leptospiraceae</taxon>
        <taxon>Leptospira</taxon>
    </lineage>
</organism>
<reference evidence="2" key="1">
    <citation type="journal article" date="2019" name="PLoS Negl. Trop. Dis.">
        <title>Revisiting the worldwide diversity of Leptospira species in the environment.</title>
        <authorList>
            <person name="Vincent A.T."/>
            <person name="Schiettekatte O."/>
            <person name="Bourhy P."/>
            <person name="Veyrier F.J."/>
            <person name="Picardeau M."/>
        </authorList>
    </citation>
    <scope>NUCLEOTIDE SEQUENCE [LARGE SCALE GENOMIC DNA]</scope>
    <source>
        <strain evidence="2">201601298</strain>
    </source>
</reference>
<evidence type="ECO:0000313" key="2">
    <source>
        <dbReference type="Proteomes" id="UP000297940"/>
    </source>
</evidence>
<proteinExistence type="predicted"/>
<evidence type="ECO:0000313" key="1">
    <source>
        <dbReference type="EMBL" id="TGM74280.1"/>
    </source>
</evidence>
<dbReference type="Proteomes" id="UP000297940">
    <property type="component" value="Unassembled WGS sequence"/>
</dbReference>
<gene>
    <name evidence="1" type="ORF">EHR01_12320</name>
</gene>
<name>A0ABY2NYR9_9LEPT</name>
<sequence>MTDHKLGKDLSINLEDRNVFVSNEKDELFPDTEYFIPPNLITKIEYGITEDQLYKLIGNKYFRERFSFNRVLPKRISYLNYIPIDKMVNFNGGNSTIIRNSNSISYHTSERMTAAFYFYKNRLIYKTIIHTDNIGGKTIFLPLTSKEVLKAQPYTPKSLDTTNEISGMNYWHDAKYYGFVNGYLIENINAEGKKYYSSNVIVGKHLHKKDFFTRNYCMLYAYWEFPDFESDLEKSDYHKFKAKIDLDFEKKTGYWSERVNN</sequence>
<comment type="caution">
    <text evidence="1">The sequence shown here is derived from an EMBL/GenBank/DDBJ whole genome shotgun (WGS) entry which is preliminary data.</text>
</comment>
<keyword evidence="2" id="KW-1185">Reference proteome</keyword>